<evidence type="ECO:0000259" key="11">
    <source>
        <dbReference type="Pfam" id="PF17900"/>
    </source>
</evidence>
<dbReference type="InterPro" id="IPR001930">
    <property type="entry name" value="Peptidase_M1"/>
</dbReference>
<keyword evidence="5" id="KW-0479">Metal-binding</keyword>
<evidence type="ECO:0000256" key="1">
    <source>
        <dbReference type="ARBA" id="ARBA00001947"/>
    </source>
</evidence>
<feature type="domain" description="Aminopeptidase N-like N-terminal" evidence="11">
    <location>
        <begin position="3"/>
        <end position="101"/>
    </location>
</feature>
<dbReference type="GO" id="GO:0042277">
    <property type="term" value="F:peptide binding"/>
    <property type="evidence" value="ECO:0007669"/>
    <property type="project" value="TreeGrafter"/>
</dbReference>
<feature type="coiled-coil region" evidence="9">
    <location>
        <begin position="715"/>
        <end position="742"/>
    </location>
</feature>
<feature type="domain" description="Peptidase M1 membrane alanine aminopeptidase" evidence="10">
    <location>
        <begin position="137"/>
        <end position="344"/>
    </location>
</feature>
<dbReference type="InterPro" id="IPR004155">
    <property type="entry name" value="PBS_lyase_HEAT"/>
</dbReference>
<dbReference type="GO" id="GO:0006508">
    <property type="term" value="P:proteolysis"/>
    <property type="evidence" value="ECO:0007669"/>
    <property type="project" value="UniProtKB-KW"/>
</dbReference>
<dbReference type="InterPro" id="IPR011989">
    <property type="entry name" value="ARM-like"/>
</dbReference>
<sequence>DRMSIKLDHSVTRPVAGIYFTKPDNHHTDRFKTVWTQGQDEDSRYYFPCFDKPNFKQTTEVVINLPPKMFGLSNGRLIKKSISRLSSSFHYKMELPYSTYLLSIVAGEFAEHKETVKGVDIKWYVQKGLEKEGRNAFRDTGKIIRFFSDYTGFKYPYKHYTQIAVPEFVFGGMENFTVTTQTDLALFDNRAALDGDSNGLVAHEAAHTWFGNIVTAKNWSHAWLHESFATYFDALYTRESKGENEFRYQLLENAETYFSEDYAYRRPIVTNVYKEPIDLFDAHLYPGGAVRLHHLKSIIGEKLFRKGLKVFLDRHSYNLVETTDFIRCLEEVTGCNFDEWLHQWIYRGGYPKLELTFDWSANDKVATVGIKQTQKSDKKNEELLFKIPFILEFYYKNSEERFSVEIKSDKEKFCFRLKSKPLFFRIDPDYACPCKVVVSDVPRPMLYEQLKRDPDPIGRLEAASALTKNSSTEDVNILGERLKKEKEWGVAIRIAKALGKIGGDEARNFLIKGLKSSNPKIRKGIISALGNFCHDEKAILSIRQCAKNDSSYRVEAIALHMLGKVKDRDSFAFLESSISRKSHNAMAQTAIYNALAELEDEKSWDYLIRGAEYGAHRNSRQAAMRALAKLAHRYPYRKVEVVEHLTRFAHEKRGTPAATFRGKLGAIMAMKQLDDLSVVPALRQIVDNETDGRLQRRAEDTISFLRESAKKPKEMKEIRSELDSVITENKLLRERMNIIEKKHTAKTRKKKG</sequence>
<dbReference type="Gene3D" id="2.60.40.1730">
    <property type="entry name" value="tricorn interacting facor f3 domain"/>
    <property type="match status" value="1"/>
</dbReference>
<keyword evidence="8" id="KW-0482">Metalloprotease</keyword>
<protein>
    <submittedName>
        <fullName evidence="12">Uncharacterized protein</fullName>
    </submittedName>
</protein>
<keyword evidence="4" id="KW-0645">Protease</keyword>
<dbReference type="SUPFAM" id="SSF48371">
    <property type="entry name" value="ARM repeat"/>
    <property type="match status" value="1"/>
</dbReference>
<dbReference type="PRINTS" id="PR00756">
    <property type="entry name" value="ALADIPTASE"/>
</dbReference>
<gene>
    <name evidence="12" type="ORF">METZ01_LOCUS120049</name>
</gene>
<dbReference type="Pfam" id="PF13646">
    <property type="entry name" value="HEAT_2"/>
    <property type="match status" value="2"/>
</dbReference>
<dbReference type="AlphaFoldDB" id="A0A381XR39"/>
<evidence type="ECO:0000256" key="3">
    <source>
        <dbReference type="ARBA" id="ARBA00022438"/>
    </source>
</evidence>
<reference evidence="12" key="1">
    <citation type="submission" date="2018-05" db="EMBL/GenBank/DDBJ databases">
        <authorList>
            <person name="Lanie J.A."/>
            <person name="Ng W.-L."/>
            <person name="Kazmierczak K.M."/>
            <person name="Andrzejewski T.M."/>
            <person name="Davidsen T.M."/>
            <person name="Wayne K.J."/>
            <person name="Tettelin H."/>
            <person name="Glass J.I."/>
            <person name="Rusch D."/>
            <person name="Podicherti R."/>
            <person name="Tsui H.-C.T."/>
            <person name="Winkler M.E."/>
        </authorList>
    </citation>
    <scope>NUCLEOTIDE SEQUENCE</scope>
</reference>
<dbReference type="GO" id="GO:0070006">
    <property type="term" value="F:metalloaminopeptidase activity"/>
    <property type="evidence" value="ECO:0007669"/>
    <property type="project" value="TreeGrafter"/>
</dbReference>
<accession>A0A381XR39</accession>
<keyword evidence="9" id="KW-0175">Coiled coil</keyword>
<dbReference type="SUPFAM" id="SSF63737">
    <property type="entry name" value="Leukotriene A4 hydrolase N-terminal domain"/>
    <property type="match status" value="1"/>
</dbReference>
<evidence type="ECO:0000256" key="6">
    <source>
        <dbReference type="ARBA" id="ARBA00022801"/>
    </source>
</evidence>
<evidence type="ECO:0000256" key="8">
    <source>
        <dbReference type="ARBA" id="ARBA00023049"/>
    </source>
</evidence>
<feature type="non-terminal residue" evidence="12">
    <location>
        <position position="1"/>
    </location>
</feature>
<comment type="similarity">
    <text evidence="2">Belongs to the peptidase M1 family.</text>
</comment>
<dbReference type="GO" id="GO:0005737">
    <property type="term" value="C:cytoplasm"/>
    <property type="evidence" value="ECO:0007669"/>
    <property type="project" value="TreeGrafter"/>
</dbReference>
<dbReference type="EMBL" id="UINC01016068">
    <property type="protein sequence ID" value="SVA67195.1"/>
    <property type="molecule type" value="Genomic_DNA"/>
</dbReference>
<dbReference type="CDD" id="cd09603">
    <property type="entry name" value="M1_APN_like"/>
    <property type="match status" value="1"/>
</dbReference>
<proteinExistence type="inferred from homology"/>
<organism evidence="12">
    <name type="scientific">marine metagenome</name>
    <dbReference type="NCBI Taxonomy" id="408172"/>
    <lineage>
        <taxon>unclassified sequences</taxon>
        <taxon>metagenomes</taxon>
        <taxon>ecological metagenomes</taxon>
    </lineage>
</organism>
<dbReference type="Gene3D" id="1.10.390.10">
    <property type="entry name" value="Neutral Protease Domain 2"/>
    <property type="match status" value="1"/>
</dbReference>
<dbReference type="InterPro" id="IPR045357">
    <property type="entry name" value="Aminopeptidase_N-like_N"/>
</dbReference>
<dbReference type="InterPro" id="IPR014782">
    <property type="entry name" value="Peptidase_M1_dom"/>
</dbReference>
<evidence type="ECO:0000256" key="7">
    <source>
        <dbReference type="ARBA" id="ARBA00022833"/>
    </source>
</evidence>
<dbReference type="Pfam" id="PF17900">
    <property type="entry name" value="Peptidase_M1_N"/>
    <property type="match status" value="1"/>
</dbReference>
<dbReference type="SMART" id="SM00567">
    <property type="entry name" value="EZ_HEAT"/>
    <property type="match status" value="3"/>
</dbReference>
<dbReference type="GO" id="GO:0008270">
    <property type="term" value="F:zinc ion binding"/>
    <property type="evidence" value="ECO:0007669"/>
    <property type="project" value="InterPro"/>
</dbReference>
<evidence type="ECO:0000259" key="10">
    <source>
        <dbReference type="Pfam" id="PF01433"/>
    </source>
</evidence>
<evidence type="ECO:0000256" key="5">
    <source>
        <dbReference type="ARBA" id="ARBA00022723"/>
    </source>
</evidence>
<dbReference type="Pfam" id="PF01433">
    <property type="entry name" value="Peptidase_M1"/>
    <property type="match status" value="1"/>
</dbReference>
<name>A0A381XR39_9ZZZZ</name>
<evidence type="ECO:0000313" key="12">
    <source>
        <dbReference type="EMBL" id="SVA67195.1"/>
    </source>
</evidence>
<comment type="cofactor">
    <cofactor evidence="1">
        <name>Zn(2+)</name>
        <dbReference type="ChEBI" id="CHEBI:29105"/>
    </cofactor>
</comment>
<keyword evidence="7" id="KW-0862">Zinc</keyword>
<dbReference type="GO" id="GO:0016020">
    <property type="term" value="C:membrane"/>
    <property type="evidence" value="ECO:0007669"/>
    <property type="project" value="TreeGrafter"/>
</dbReference>
<keyword evidence="6" id="KW-0378">Hydrolase</keyword>
<evidence type="ECO:0000256" key="2">
    <source>
        <dbReference type="ARBA" id="ARBA00010136"/>
    </source>
</evidence>
<dbReference type="InterPro" id="IPR027268">
    <property type="entry name" value="Peptidase_M4/M1_CTD_sf"/>
</dbReference>
<dbReference type="InterPro" id="IPR042097">
    <property type="entry name" value="Aminopeptidase_N-like_N_sf"/>
</dbReference>
<dbReference type="PANTHER" id="PTHR11533">
    <property type="entry name" value="PROTEASE M1 ZINC METALLOPROTEASE"/>
    <property type="match status" value="1"/>
</dbReference>
<dbReference type="Gene3D" id="1.25.10.10">
    <property type="entry name" value="Leucine-rich Repeat Variant"/>
    <property type="match status" value="2"/>
</dbReference>
<dbReference type="PANTHER" id="PTHR11533:SF174">
    <property type="entry name" value="PUROMYCIN-SENSITIVE AMINOPEPTIDASE-RELATED"/>
    <property type="match status" value="1"/>
</dbReference>
<evidence type="ECO:0000256" key="9">
    <source>
        <dbReference type="SAM" id="Coils"/>
    </source>
</evidence>
<keyword evidence="3" id="KW-0031">Aminopeptidase</keyword>
<evidence type="ECO:0000256" key="4">
    <source>
        <dbReference type="ARBA" id="ARBA00022670"/>
    </source>
</evidence>
<dbReference type="InterPro" id="IPR050344">
    <property type="entry name" value="Peptidase_M1_aminopeptidases"/>
</dbReference>
<dbReference type="InterPro" id="IPR016024">
    <property type="entry name" value="ARM-type_fold"/>
</dbReference>
<dbReference type="SUPFAM" id="SSF55486">
    <property type="entry name" value="Metalloproteases ('zincins'), catalytic domain"/>
    <property type="match status" value="1"/>
</dbReference>
<dbReference type="GO" id="GO:0043171">
    <property type="term" value="P:peptide catabolic process"/>
    <property type="evidence" value="ECO:0007669"/>
    <property type="project" value="TreeGrafter"/>
</dbReference>
<dbReference type="GO" id="GO:0005615">
    <property type="term" value="C:extracellular space"/>
    <property type="evidence" value="ECO:0007669"/>
    <property type="project" value="TreeGrafter"/>
</dbReference>